<protein>
    <submittedName>
        <fullName evidence="3">AMP-dependent synthetase</fullName>
    </submittedName>
</protein>
<comment type="caution">
    <text evidence="3">The sequence shown here is derived from an EMBL/GenBank/DDBJ whole genome shotgun (WGS) entry which is preliminary data.</text>
</comment>
<organism evidence="3 4">
    <name type="scientific">candidate division GN15 bacterium</name>
    <dbReference type="NCBI Taxonomy" id="2072418"/>
    <lineage>
        <taxon>Bacteria</taxon>
        <taxon>candidate division GN15</taxon>
    </lineage>
</organism>
<sequence>MKVHDLLRNAARVFPDRIAVSHEDRRITFGHLNAASDRLAGYLRQLSLNPGDRAAILLENSIEYVVIFFAVLKADLVAVPLDTSLGADSLGKIVADCDARVLFAQAKFRRKLPELLKENTSVATVIADKHVGTGRDNLHPILLESIIGDPPRYSEPHQPGDRQPSAAESPLDMSDASGSNSPHELAAVFYTSGSTGAGKGVMLSHRNLVSNTIGTVQYLHLSPNDSVLVILPFYYIYGNSLLLTHVACGGRLIIDNRFLYPEVVLDTMEQERATGFSGVPSNFLILLGNSTFATRKLEHLRYFTQAGGAMAPETIRRLISVFGHKEIFIMYGQTEAAPRVTWLPPNRLNEKVGSIGIAVPGVTIEVLDDNDNPLPVGETGEIVVSGPNVMMGYWNQPADNAEVLRHGKLHTGDLARQDADGYFWVVGRKKEIIKSGGNRVSA</sequence>
<reference evidence="3 4" key="1">
    <citation type="journal article" date="2018" name="ISME J.">
        <title>A methanotrophic archaeon couples anaerobic oxidation of methane to Fe(III) reduction.</title>
        <authorList>
            <person name="Cai C."/>
            <person name="Leu A.O."/>
            <person name="Xie G.J."/>
            <person name="Guo J."/>
            <person name="Feng Y."/>
            <person name="Zhao J.X."/>
            <person name="Tyson G.W."/>
            <person name="Yuan Z."/>
            <person name="Hu S."/>
        </authorList>
    </citation>
    <scope>NUCLEOTIDE SEQUENCE [LARGE SCALE GENOMIC DNA]</scope>
    <source>
        <strain evidence="3">FeB_12</strain>
    </source>
</reference>
<dbReference type="Pfam" id="PF00501">
    <property type="entry name" value="AMP-binding"/>
    <property type="match status" value="1"/>
</dbReference>
<feature type="region of interest" description="Disordered" evidence="1">
    <location>
        <begin position="152"/>
        <end position="180"/>
    </location>
</feature>
<dbReference type="PANTHER" id="PTHR43767">
    <property type="entry name" value="LONG-CHAIN-FATTY-ACID--COA LIGASE"/>
    <property type="match status" value="1"/>
</dbReference>
<evidence type="ECO:0000313" key="3">
    <source>
        <dbReference type="EMBL" id="PWB76161.1"/>
    </source>
</evidence>
<dbReference type="Gene3D" id="3.40.50.12780">
    <property type="entry name" value="N-terminal domain of ligase-like"/>
    <property type="match status" value="1"/>
</dbReference>
<dbReference type="InterPro" id="IPR050237">
    <property type="entry name" value="ATP-dep_AMP-bd_enzyme"/>
</dbReference>
<dbReference type="SUPFAM" id="SSF56801">
    <property type="entry name" value="Acetyl-CoA synthetase-like"/>
    <property type="match status" value="1"/>
</dbReference>
<evidence type="ECO:0000313" key="4">
    <source>
        <dbReference type="Proteomes" id="UP000250918"/>
    </source>
</evidence>
<gene>
    <name evidence="3" type="ORF">C3F09_01015</name>
</gene>
<evidence type="ECO:0000259" key="2">
    <source>
        <dbReference type="Pfam" id="PF00501"/>
    </source>
</evidence>
<dbReference type="AlphaFoldDB" id="A0A855X6C1"/>
<dbReference type="InterPro" id="IPR000873">
    <property type="entry name" value="AMP-dep_synth/lig_dom"/>
</dbReference>
<dbReference type="EMBL" id="PQAP01000004">
    <property type="protein sequence ID" value="PWB76161.1"/>
    <property type="molecule type" value="Genomic_DNA"/>
</dbReference>
<name>A0A855X6C1_9BACT</name>
<feature type="non-terminal residue" evidence="3">
    <location>
        <position position="442"/>
    </location>
</feature>
<dbReference type="InterPro" id="IPR042099">
    <property type="entry name" value="ANL_N_sf"/>
</dbReference>
<accession>A0A855X6C1</accession>
<dbReference type="Proteomes" id="UP000250918">
    <property type="component" value="Unassembled WGS sequence"/>
</dbReference>
<proteinExistence type="predicted"/>
<dbReference type="PANTHER" id="PTHR43767:SF1">
    <property type="entry name" value="NONRIBOSOMAL PEPTIDE SYNTHASE PES1 (EUROFUNG)-RELATED"/>
    <property type="match status" value="1"/>
</dbReference>
<feature type="domain" description="AMP-dependent synthetase/ligase" evidence="2">
    <location>
        <begin position="8"/>
        <end position="394"/>
    </location>
</feature>
<evidence type="ECO:0000256" key="1">
    <source>
        <dbReference type="SAM" id="MobiDB-lite"/>
    </source>
</evidence>